<reference evidence="2" key="1">
    <citation type="submission" date="2018-02" db="EMBL/GenBank/DDBJ databases">
        <authorList>
            <person name="Seth-Smith MB H."/>
            <person name="Seth-Smith H."/>
        </authorList>
    </citation>
    <scope>NUCLEOTIDE SEQUENCE [LARGE SCALE GENOMIC DNA]</scope>
</reference>
<proteinExistence type="predicted"/>
<accession>A0A3S5CZZ3</accession>
<evidence type="ECO:0000313" key="1">
    <source>
        <dbReference type="EMBL" id="VDM89993.1"/>
    </source>
</evidence>
<sequence length="118" mass="13289">MKLSEDEAEQALYCANELIDRRRGAGVPVPAWMIRLARRLDLTSAVSPRGHEIDSGSAALEPEHLIGSKEAAAILGLSTRQTRRLRSDLDGEMISDRLYFNRDTVVEYAEERLNGRHR</sequence>
<dbReference type="Proteomes" id="UP000269998">
    <property type="component" value="Chromosome"/>
</dbReference>
<protein>
    <submittedName>
        <fullName evidence="1">Uncharacterized protein</fullName>
    </submittedName>
</protein>
<dbReference type="OrthoDB" id="4376307at2"/>
<dbReference type="RefSeq" id="WP_158017744.1">
    <property type="nucleotide sequence ID" value="NZ_CBCSKE010000011.1"/>
</dbReference>
<organism evidence="1 2">
    <name type="scientific">Mycobacterium basiliense</name>
    <dbReference type="NCBI Taxonomy" id="2094119"/>
    <lineage>
        <taxon>Bacteria</taxon>
        <taxon>Bacillati</taxon>
        <taxon>Actinomycetota</taxon>
        <taxon>Actinomycetes</taxon>
        <taxon>Mycobacteriales</taxon>
        <taxon>Mycobacteriaceae</taxon>
        <taxon>Mycobacterium</taxon>
    </lineage>
</organism>
<name>A0A3S5CZZ3_9MYCO</name>
<dbReference type="EMBL" id="LR130759">
    <property type="protein sequence ID" value="VDM89993.1"/>
    <property type="molecule type" value="Genomic_DNA"/>
</dbReference>
<dbReference type="KEGG" id="mbai:MB901379_03586"/>
<evidence type="ECO:0000313" key="2">
    <source>
        <dbReference type="Proteomes" id="UP000269998"/>
    </source>
</evidence>
<keyword evidence="2" id="KW-1185">Reference proteome</keyword>
<gene>
    <name evidence="1" type="ORF">MB901379_03586</name>
</gene>
<dbReference type="AlphaFoldDB" id="A0A3S5CZZ3"/>